<organism evidence="1">
    <name type="scientific">Pseudomonas monteilii</name>
    <dbReference type="NCBI Taxonomy" id="76759"/>
    <lineage>
        <taxon>Bacteria</taxon>
        <taxon>Pseudomonadati</taxon>
        <taxon>Pseudomonadota</taxon>
        <taxon>Gammaproteobacteria</taxon>
        <taxon>Pseudomonadales</taxon>
        <taxon>Pseudomonadaceae</taxon>
        <taxon>Pseudomonas</taxon>
    </lineage>
</organism>
<dbReference type="AlphaFoldDB" id="A0A6H1Q6N3"/>
<evidence type="ECO:0000313" key="1">
    <source>
        <dbReference type="EMBL" id="QIZ22332.1"/>
    </source>
</evidence>
<accession>A0A6H1Q6N3</accession>
<keyword evidence="1" id="KW-0614">Plasmid</keyword>
<protein>
    <submittedName>
        <fullName evidence="1">Uncharacterized protein</fullName>
    </submittedName>
</protein>
<name>A0A6H1Q6N3_9PSED</name>
<sequence length="106" mass="11449">MPNIEMIGLMVPWFLSEPGQEFKNSSLARAVASGLNLPFFLTTIEKKSDTAPLQSLSASEPPLRPALPAMHIMVLHGSRASAVPTSARLAKRATTTVDRFIGLLSF</sequence>
<dbReference type="EMBL" id="MN961669">
    <property type="protein sequence ID" value="QIZ22332.1"/>
    <property type="molecule type" value="Genomic_DNA"/>
</dbReference>
<reference evidence="1" key="1">
    <citation type="submission" date="2020-01" db="EMBL/GenBank/DDBJ databases">
        <authorList>
            <person name="Zhou D."/>
        </authorList>
    </citation>
    <scope>NUCLEOTIDE SEQUENCE</scope>
    <source>
        <strain evidence="1">918607</strain>
        <plasmid evidence="1">p918607-IMP</plasmid>
    </source>
</reference>
<geneLocation type="plasmid" evidence="1">
    <name>p918607-IMP</name>
</geneLocation>
<proteinExistence type="predicted"/>